<protein>
    <submittedName>
        <fullName evidence="3">Uncharacterized protein</fullName>
    </submittedName>
</protein>
<feature type="compositionally biased region" description="Low complexity" evidence="1">
    <location>
        <begin position="482"/>
        <end position="513"/>
    </location>
</feature>
<feature type="chain" id="PRO_5024447721" evidence="2">
    <location>
        <begin position="33"/>
        <end position="576"/>
    </location>
</feature>
<feature type="compositionally biased region" description="Basic and acidic residues" evidence="1">
    <location>
        <begin position="41"/>
        <end position="65"/>
    </location>
</feature>
<sequence>MSRTSRSIRGRCAALAAVTAGVSWLTWGTAMAKDGASSDACRPRNHDVTGHDATGRDSTDQGVTRHEIARRQATDRNVRGVPATLAPAAGVLSIADAAGSAAGQGHRSLPGRPVPDPAGVAAKPVLPALTAPRALPGTSSARALTGLVPRTGNAPAAGAAPVRVPGTAGTVGAVGGRAAGAPGAVGGATGVPGAVGGATTPAAAGVPAKSLPVGLATAPSAAKPISAGTSVLPSSTKPISLGTSGLPSATKPLAAGASALSSPARSLTAPAATVAGSRVPATAPVANSGTLLPARSAVPLLAVAPARPSASDAACPPQAPQGLRGEPAEQERVRPLTEGRPRARRHPRPEEEAGNAGGQSRAAHSTPAHNTAAHNPVAHNPAGQNPAGQGSAARPAEQAGLTPQSSTVSTSSQSGASGQEQTTETFPRKHPHRRHHPHKQDGTPEQAANQAGRPASAAQEDTGTATERKNGAGHRRQRDDAAAPAQAGRPQAAGQDRAAQGKAGQGKAAPGRKIAPAVQPETVGGRRVPRLQPREYPRAAAHPQGGDITTPAALTRATGTHGVTDFAAATGNRILP</sequence>
<evidence type="ECO:0000256" key="1">
    <source>
        <dbReference type="SAM" id="MobiDB-lite"/>
    </source>
</evidence>
<feature type="region of interest" description="Disordered" evidence="1">
    <location>
        <begin position="308"/>
        <end position="552"/>
    </location>
</feature>
<feature type="region of interest" description="Disordered" evidence="1">
    <location>
        <begin position="101"/>
        <end position="121"/>
    </location>
</feature>
<name>A0A5R8ZKE4_9ACTN</name>
<dbReference type="Proteomes" id="UP000309033">
    <property type="component" value="Unassembled WGS sequence"/>
</dbReference>
<feature type="compositionally biased region" description="Basic and acidic residues" evidence="1">
    <location>
        <begin position="326"/>
        <end position="341"/>
    </location>
</feature>
<dbReference type="EMBL" id="VANP01000001">
    <property type="protein sequence ID" value="TLP66249.1"/>
    <property type="molecule type" value="Genomic_DNA"/>
</dbReference>
<feature type="signal peptide" evidence="2">
    <location>
        <begin position="1"/>
        <end position="32"/>
    </location>
</feature>
<feature type="region of interest" description="Disordered" evidence="1">
    <location>
        <begin position="34"/>
        <end position="65"/>
    </location>
</feature>
<evidence type="ECO:0000256" key="2">
    <source>
        <dbReference type="SAM" id="SignalP"/>
    </source>
</evidence>
<dbReference type="AlphaFoldDB" id="A0A5R8ZKE4"/>
<keyword evidence="4" id="KW-1185">Reference proteome</keyword>
<proteinExistence type="predicted"/>
<comment type="caution">
    <text evidence="3">The sequence shown here is derived from an EMBL/GenBank/DDBJ whole genome shotgun (WGS) entry which is preliminary data.</text>
</comment>
<feature type="compositionally biased region" description="Low complexity" evidence="1">
    <location>
        <begin position="404"/>
        <end position="423"/>
    </location>
</feature>
<keyword evidence="2" id="KW-0732">Signal</keyword>
<reference evidence="3" key="1">
    <citation type="submission" date="2019-05" db="EMBL/GenBank/DDBJ databases">
        <title>Isolation, diversity and antifungal activity of Actinobacteria from wheat.</title>
        <authorList>
            <person name="Yu B."/>
        </authorList>
    </citation>
    <scope>NUCLEOTIDE SEQUENCE [LARGE SCALE GENOMIC DNA]</scope>
    <source>
        <strain evidence="3">NEAU-HEGS1-5</strain>
    </source>
</reference>
<accession>A0A5R8ZKE4</accession>
<evidence type="ECO:0000313" key="3">
    <source>
        <dbReference type="EMBL" id="TLP66249.1"/>
    </source>
</evidence>
<gene>
    <name evidence="3" type="ORF">FED44_01660</name>
</gene>
<dbReference type="OrthoDB" id="3543935at2"/>
<evidence type="ECO:0000313" key="4">
    <source>
        <dbReference type="Proteomes" id="UP000309033"/>
    </source>
</evidence>
<organism evidence="3 4">
    <name type="scientific">Microbispora triticiradicis</name>
    <dbReference type="NCBI Taxonomy" id="2200763"/>
    <lineage>
        <taxon>Bacteria</taxon>
        <taxon>Bacillati</taxon>
        <taxon>Actinomycetota</taxon>
        <taxon>Actinomycetes</taxon>
        <taxon>Streptosporangiales</taxon>
        <taxon>Streptosporangiaceae</taxon>
        <taxon>Microbispora</taxon>
    </lineage>
</organism>
<feature type="compositionally biased region" description="Basic residues" evidence="1">
    <location>
        <begin position="428"/>
        <end position="438"/>
    </location>
</feature>